<gene>
    <name evidence="1" type="ORF">LCGC14_1417930</name>
</gene>
<reference evidence="1" key="1">
    <citation type="journal article" date="2015" name="Nature">
        <title>Complex archaea that bridge the gap between prokaryotes and eukaryotes.</title>
        <authorList>
            <person name="Spang A."/>
            <person name="Saw J.H."/>
            <person name="Jorgensen S.L."/>
            <person name="Zaremba-Niedzwiedzka K."/>
            <person name="Martijn J."/>
            <person name="Lind A.E."/>
            <person name="van Eijk R."/>
            <person name="Schleper C."/>
            <person name="Guy L."/>
            <person name="Ettema T.J."/>
        </authorList>
    </citation>
    <scope>NUCLEOTIDE SEQUENCE</scope>
</reference>
<comment type="caution">
    <text evidence="1">The sequence shown here is derived from an EMBL/GenBank/DDBJ whole genome shotgun (WGS) entry which is preliminary data.</text>
</comment>
<sequence length="37" mass="4028">EQPGIGGDVASGEIGFNFATGEWRKDQSLRDHFGSDF</sequence>
<feature type="non-terminal residue" evidence="1">
    <location>
        <position position="1"/>
    </location>
</feature>
<organism evidence="1">
    <name type="scientific">marine sediment metagenome</name>
    <dbReference type="NCBI Taxonomy" id="412755"/>
    <lineage>
        <taxon>unclassified sequences</taxon>
        <taxon>metagenomes</taxon>
        <taxon>ecological metagenomes</taxon>
    </lineage>
</organism>
<accession>A0A0F9M7R0</accession>
<protein>
    <submittedName>
        <fullName evidence="1">Uncharacterized protein</fullName>
    </submittedName>
</protein>
<evidence type="ECO:0000313" key="1">
    <source>
        <dbReference type="EMBL" id="KKM72690.1"/>
    </source>
</evidence>
<dbReference type="AlphaFoldDB" id="A0A0F9M7R0"/>
<name>A0A0F9M7R0_9ZZZZ</name>
<dbReference type="EMBL" id="LAZR01009420">
    <property type="protein sequence ID" value="KKM72690.1"/>
    <property type="molecule type" value="Genomic_DNA"/>
</dbReference>
<proteinExistence type="predicted"/>